<name>A0A8D5FQK9_9BACT</name>
<proteinExistence type="predicted"/>
<dbReference type="KEGG" id="dbk:DGMP_26280"/>
<sequence length="195" mass="22474">MKKHGNTIAKVEFLQRSSANLRGKQSVRATFKLTERSIAALSVLAGQLGIKQKSLFDHVVDDDEGLKMIARQFENFSGSSRRVAKTYVISRKTLENLEQVASRYNTPRDALVEFSIERLLPLLEEERKKHEKRKMFLDKLKRYTEEGIGMLERAEKELGEDDPVFLEMLKMLKYVGGCCEAVEHHVEKGRKIENF</sequence>
<gene>
    <name evidence="1" type="ORF">DGMP_26280</name>
</gene>
<protein>
    <submittedName>
        <fullName evidence="1">Uncharacterized protein</fullName>
    </submittedName>
</protein>
<dbReference type="EMBL" id="AP024086">
    <property type="protein sequence ID" value="BCL61935.1"/>
    <property type="molecule type" value="Genomic_DNA"/>
</dbReference>
<dbReference type="AlphaFoldDB" id="A0A8D5FQK9"/>
<accession>A0A8D5FQK9</accession>
<dbReference type="Proteomes" id="UP000826725">
    <property type="component" value="Chromosome"/>
</dbReference>
<evidence type="ECO:0000313" key="1">
    <source>
        <dbReference type="EMBL" id="BCL61935.1"/>
    </source>
</evidence>
<evidence type="ECO:0000313" key="2">
    <source>
        <dbReference type="Proteomes" id="UP000826725"/>
    </source>
</evidence>
<reference evidence="1" key="1">
    <citation type="submission" date="2020-09" db="EMBL/GenBank/DDBJ databases">
        <title>Desulfogranum mesoprofundum gen. nov., sp. nov., a novel mesophilic, sulfate-reducing chemolithoautotroph isolated from a deep-sea hydrothermal vent chimney in the Suiyo Seamount.</title>
        <authorList>
            <person name="Hashimoto Y."/>
            <person name="Nakagawa S."/>
        </authorList>
    </citation>
    <scope>NUCLEOTIDE SEQUENCE</scope>
    <source>
        <strain evidence="1">KT2</strain>
    </source>
</reference>
<keyword evidence="2" id="KW-1185">Reference proteome</keyword>
<dbReference type="RefSeq" id="WP_228854342.1">
    <property type="nucleotide sequence ID" value="NZ_AP024086.1"/>
</dbReference>
<organism evidence="1 2">
    <name type="scientific">Desulfomarina profundi</name>
    <dbReference type="NCBI Taxonomy" id="2772557"/>
    <lineage>
        <taxon>Bacteria</taxon>
        <taxon>Pseudomonadati</taxon>
        <taxon>Thermodesulfobacteriota</taxon>
        <taxon>Desulfobulbia</taxon>
        <taxon>Desulfobulbales</taxon>
        <taxon>Desulfobulbaceae</taxon>
        <taxon>Desulfomarina</taxon>
    </lineage>
</organism>